<organism evidence="1 2">
    <name type="scientific">Panagrolaimus davidi</name>
    <dbReference type="NCBI Taxonomy" id="227884"/>
    <lineage>
        <taxon>Eukaryota</taxon>
        <taxon>Metazoa</taxon>
        <taxon>Ecdysozoa</taxon>
        <taxon>Nematoda</taxon>
        <taxon>Chromadorea</taxon>
        <taxon>Rhabditida</taxon>
        <taxon>Tylenchina</taxon>
        <taxon>Panagrolaimomorpha</taxon>
        <taxon>Panagrolaimoidea</taxon>
        <taxon>Panagrolaimidae</taxon>
        <taxon>Panagrolaimus</taxon>
    </lineage>
</organism>
<evidence type="ECO:0000313" key="1">
    <source>
        <dbReference type="Proteomes" id="UP000887578"/>
    </source>
</evidence>
<sequence>MNIGILNRDMQQKIAQAGVIERLNHGPPKPRQNRNADKERMNWQMRALQADTNRAKTFAEISFLSNESHCCRTSIEELKSIMLSEMKVPMIHTGRYLVCQCICKPLPIMGVGTSVNGDKYFTSGISMLIQDTNGDVEEVSIFNYLYEFANVEWMTSETIMIIKEPWLLYTSQGKIPSIKVDSPSDIIFVDSADERFLDKIGAKKWYFLKSCF</sequence>
<keyword evidence="1" id="KW-1185">Reference proteome</keyword>
<proteinExistence type="predicted"/>
<dbReference type="WBParaSite" id="PDA_v2.g1580.t1">
    <property type="protein sequence ID" value="PDA_v2.g1580.t1"/>
    <property type="gene ID" value="PDA_v2.g1580"/>
</dbReference>
<accession>A0A914PDR8</accession>
<evidence type="ECO:0000313" key="2">
    <source>
        <dbReference type="WBParaSite" id="PDA_v2.g1580.t1"/>
    </source>
</evidence>
<name>A0A914PDR8_9BILA</name>
<dbReference type="Proteomes" id="UP000887578">
    <property type="component" value="Unplaced"/>
</dbReference>
<protein>
    <submittedName>
        <fullName evidence="2">Uncharacterized protein</fullName>
    </submittedName>
</protein>
<reference evidence="2" key="1">
    <citation type="submission" date="2022-11" db="UniProtKB">
        <authorList>
            <consortium name="WormBaseParasite"/>
        </authorList>
    </citation>
    <scope>IDENTIFICATION</scope>
</reference>
<dbReference type="AlphaFoldDB" id="A0A914PDR8"/>